<dbReference type="Pfam" id="PF00158">
    <property type="entry name" value="Sigma54_activat"/>
    <property type="match status" value="1"/>
</dbReference>
<keyword evidence="1" id="KW-0547">Nucleotide-binding</keyword>
<name>A0A1H2QQW5_9RHOB</name>
<proteinExistence type="predicted"/>
<dbReference type="RefSeq" id="WP_081825107.1">
    <property type="nucleotide sequence ID" value="NZ_BNAB01000001.1"/>
</dbReference>
<keyword evidence="5" id="KW-0804">Transcription</keyword>
<dbReference type="Gene3D" id="1.10.10.60">
    <property type="entry name" value="Homeodomain-like"/>
    <property type="match status" value="1"/>
</dbReference>
<dbReference type="Gene3D" id="3.30.450.40">
    <property type="match status" value="1"/>
</dbReference>
<dbReference type="InterPro" id="IPR025662">
    <property type="entry name" value="Sigma_54_int_dom_ATP-bd_1"/>
</dbReference>
<dbReference type="PROSITE" id="PS50045">
    <property type="entry name" value="SIGMA54_INTERACT_4"/>
    <property type="match status" value="1"/>
</dbReference>
<evidence type="ECO:0000256" key="1">
    <source>
        <dbReference type="ARBA" id="ARBA00022741"/>
    </source>
</evidence>
<evidence type="ECO:0000313" key="7">
    <source>
        <dbReference type="EMBL" id="SDW09552.1"/>
    </source>
</evidence>
<dbReference type="InterPro" id="IPR002078">
    <property type="entry name" value="Sigma_54_int"/>
</dbReference>
<dbReference type="SMART" id="SM00382">
    <property type="entry name" value="AAA"/>
    <property type="match status" value="1"/>
</dbReference>
<dbReference type="PANTHER" id="PTHR32071:SF77">
    <property type="entry name" value="TRANSCRIPTIONAL REGULATORY PROTEIN"/>
    <property type="match status" value="1"/>
</dbReference>
<comment type="caution">
    <text evidence="7">The sequence shown here is derived from an EMBL/GenBank/DDBJ whole genome shotgun (WGS) entry which is preliminary data.</text>
</comment>
<dbReference type="Proteomes" id="UP000199541">
    <property type="component" value="Unassembled WGS sequence"/>
</dbReference>
<dbReference type="PANTHER" id="PTHR32071">
    <property type="entry name" value="TRANSCRIPTIONAL REGULATORY PROTEIN"/>
    <property type="match status" value="1"/>
</dbReference>
<evidence type="ECO:0000256" key="5">
    <source>
        <dbReference type="ARBA" id="ARBA00023163"/>
    </source>
</evidence>
<dbReference type="PROSITE" id="PS00675">
    <property type="entry name" value="SIGMA54_INTERACT_1"/>
    <property type="match status" value="1"/>
</dbReference>
<reference evidence="7 8" key="1">
    <citation type="submission" date="2016-10" db="EMBL/GenBank/DDBJ databases">
        <authorList>
            <person name="Varghese N."/>
            <person name="Submissions S."/>
        </authorList>
    </citation>
    <scope>NUCLEOTIDE SEQUENCE [LARGE SCALE GENOMIC DNA]</scope>
    <source>
        <strain evidence="7 8">DSM 24802</strain>
    </source>
</reference>
<dbReference type="Pfam" id="PF02954">
    <property type="entry name" value="HTH_8"/>
    <property type="match status" value="1"/>
</dbReference>
<evidence type="ECO:0000256" key="2">
    <source>
        <dbReference type="ARBA" id="ARBA00022840"/>
    </source>
</evidence>
<keyword evidence="2" id="KW-0067">ATP-binding</keyword>
<dbReference type="InterPro" id="IPR003593">
    <property type="entry name" value="AAA+_ATPase"/>
</dbReference>
<protein>
    <submittedName>
        <fullName evidence="7">Transcriptional regulator of acetoin/glycerol metabolism</fullName>
    </submittedName>
</protein>
<dbReference type="SUPFAM" id="SSF52540">
    <property type="entry name" value="P-loop containing nucleoside triphosphate hydrolases"/>
    <property type="match status" value="1"/>
</dbReference>
<dbReference type="InterPro" id="IPR058031">
    <property type="entry name" value="AAA_lid_NorR"/>
</dbReference>
<accession>A0A1H2QQW5</accession>
<dbReference type="CDD" id="cd00009">
    <property type="entry name" value="AAA"/>
    <property type="match status" value="1"/>
</dbReference>
<evidence type="ECO:0000313" key="8">
    <source>
        <dbReference type="Proteomes" id="UP000199541"/>
    </source>
</evidence>
<dbReference type="InterPro" id="IPR002197">
    <property type="entry name" value="HTH_Fis"/>
</dbReference>
<keyword evidence="3" id="KW-0902">Two-component regulatory system</keyword>
<organism evidence="7 8">
    <name type="scientific">Allgaiera indica</name>
    <dbReference type="NCBI Taxonomy" id="765699"/>
    <lineage>
        <taxon>Bacteria</taxon>
        <taxon>Pseudomonadati</taxon>
        <taxon>Pseudomonadota</taxon>
        <taxon>Alphaproteobacteria</taxon>
        <taxon>Rhodobacterales</taxon>
        <taxon>Paracoccaceae</taxon>
        <taxon>Allgaiera</taxon>
    </lineage>
</organism>
<evidence type="ECO:0000256" key="3">
    <source>
        <dbReference type="ARBA" id="ARBA00023012"/>
    </source>
</evidence>
<dbReference type="Gene3D" id="3.40.50.300">
    <property type="entry name" value="P-loop containing nucleotide triphosphate hydrolases"/>
    <property type="match status" value="1"/>
</dbReference>
<keyword evidence="4" id="KW-0805">Transcription regulation</keyword>
<dbReference type="InterPro" id="IPR009057">
    <property type="entry name" value="Homeodomain-like_sf"/>
</dbReference>
<evidence type="ECO:0000259" key="6">
    <source>
        <dbReference type="PROSITE" id="PS50045"/>
    </source>
</evidence>
<keyword evidence="8" id="KW-1185">Reference proteome</keyword>
<gene>
    <name evidence="7" type="ORF">SAMN05444006_101258</name>
</gene>
<dbReference type="EMBL" id="FNOB01000001">
    <property type="protein sequence ID" value="SDW09552.1"/>
    <property type="molecule type" value="Genomic_DNA"/>
</dbReference>
<dbReference type="SUPFAM" id="SSF46689">
    <property type="entry name" value="Homeodomain-like"/>
    <property type="match status" value="1"/>
</dbReference>
<dbReference type="Pfam" id="PF25601">
    <property type="entry name" value="AAA_lid_14"/>
    <property type="match status" value="1"/>
</dbReference>
<dbReference type="PRINTS" id="PR01590">
    <property type="entry name" value="HTHFIS"/>
</dbReference>
<sequence>MRQHQDTTGPSARNAPHPLLAASWRRCEDRYHLVPDVLRPILRYRQSEIRLRAERFADTLGDGAGHLGALGNAVAGGGGALLVSDVEQVLLPLSSAPPADEALVQRGIVPGSCWDERIAGTNGIQMALASQGPFTVRGAEHFFVGLRQFICCSVPLLDGDNRIIGTLTSAAVEQSAGAGQPLAAVVMQIAARRLQAAMFRRRHAGRIMLSLAPLGSPELDGAVNALVALDETGRILAATRRAARIAGSQRPDAMVGQDIAALFGVGLDRLLDAPGWFARSEGNHPSAIGLHVTLPIGIHAAPGFAPRATPDAGARMPPVPLLPRPGWTEAMAETEAAFRQGLPVLLIGETGTGKSVFAQTLHSRARAPVAKLVTIDCAQIEPSAEGRLRIRLVFEHALQTARETGAASTVILDHLEALGAAPQGFLVEILAMLEDQPETLRGVPAPRIVALCGRPPEALIAAGVLRDDLLYRMQGTRVVLPALREDAVALGETLIRLAQDAAGWNVPIREDALAALMAHAWPGNLREARRVIALACSRAHGGPIRLAHLPSYLSACGASAAACAPPEARILHALNAAGWNVSAAARRLGISRATLHRKIRRLGLGRPGSRPS</sequence>
<evidence type="ECO:0000256" key="4">
    <source>
        <dbReference type="ARBA" id="ARBA00023015"/>
    </source>
</evidence>
<feature type="domain" description="Sigma-54 factor interaction" evidence="6">
    <location>
        <begin position="342"/>
        <end position="537"/>
    </location>
</feature>
<dbReference type="InterPro" id="IPR029016">
    <property type="entry name" value="GAF-like_dom_sf"/>
</dbReference>
<dbReference type="Gene3D" id="1.10.8.60">
    <property type="match status" value="1"/>
</dbReference>
<dbReference type="InterPro" id="IPR027417">
    <property type="entry name" value="P-loop_NTPase"/>
</dbReference>